<protein>
    <recommendedName>
        <fullName evidence="4">Lipoprotein</fullName>
    </recommendedName>
</protein>
<feature type="compositionally biased region" description="Polar residues" evidence="1">
    <location>
        <begin position="175"/>
        <end position="189"/>
    </location>
</feature>
<dbReference type="KEGG" id="slf:JEQ17_24025"/>
<accession>A0A7T7I7J2</accession>
<evidence type="ECO:0008006" key="4">
    <source>
        <dbReference type="Google" id="ProtNLM"/>
    </source>
</evidence>
<name>A0A7T7I7J2_9ACTN</name>
<feature type="compositionally biased region" description="Low complexity" evidence="1">
    <location>
        <begin position="154"/>
        <end position="163"/>
    </location>
</feature>
<dbReference type="RefSeq" id="WP_200397145.1">
    <property type="nucleotide sequence ID" value="NZ_CP066831.1"/>
</dbReference>
<dbReference type="AlphaFoldDB" id="A0A7T7I7J2"/>
<evidence type="ECO:0000313" key="2">
    <source>
        <dbReference type="EMBL" id="QQM42207.1"/>
    </source>
</evidence>
<sequence>MRRLLTRRGQRAVRSGLSLTAAALLLSSCGIPSTGVVEAGEAATGIRPAYVLYFVRQDTLLGVRSQVPGTLDIGTAVVLLFRGPDDLLGLKGLTTELPPLTSPPTVRADGARVSVELPRGTGPLTRTALAQLTCTIADAHLVASAGSGSGGGNDTSTSTSTSTKVTVTIPGVGQSEGSTETCPGSATAE</sequence>
<feature type="region of interest" description="Disordered" evidence="1">
    <location>
        <begin position="146"/>
        <end position="189"/>
    </location>
</feature>
<organism evidence="2 3">
    <name type="scientific">Streptomyces liliifuscus</name>
    <dbReference type="NCBI Taxonomy" id="2797636"/>
    <lineage>
        <taxon>Bacteria</taxon>
        <taxon>Bacillati</taxon>
        <taxon>Actinomycetota</taxon>
        <taxon>Actinomycetes</taxon>
        <taxon>Kitasatosporales</taxon>
        <taxon>Streptomycetaceae</taxon>
        <taxon>Streptomyces</taxon>
    </lineage>
</organism>
<evidence type="ECO:0000313" key="3">
    <source>
        <dbReference type="Proteomes" id="UP000595636"/>
    </source>
</evidence>
<dbReference type="PROSITE" id="PS51257">
    <property type="entry name" value="PROKAR_LIPOPROTEIN"/>
    <property type="match status" value="1"/>
</dbReference>
<gene>
    <name evidence="2" type="ORF">JEQ17_24025</name>
</gene>
<proteinExistence type="predicted"/>
<dbReference type="Proteomes" id="UP000595636">
    <property type="component" value="Chromosome"/>
</dbReference>
<reference evidence="2 3" key="1">
    <citation type="submission" date="2020-12" db="EMBL/GenBank/DDBJ databases">
        <title>A novel species.</title>
        <authorList>
            <person name="Li K."/>
        </authorList>
    </citation>
    <scope>NUCLEOTIDE SEQUENCE [LARGE SCALE GENOMIC DNA]</scope>
    <source>
        <strain evidence="2 3">ZYC-3</strain>
    </source>
</reference>
<evidence type="ECO:0000256" key="1">
    <source>
        <dbReference type="SAM" id="MobiDB-lite"/>
    </source>
</evidence>
<dbReference type="EMBL" id="CP066831">
    <property type="protein sequence ID" value="QQM42207.1"/>
    <property type="molecule type" value="Genomic_DNA"/>
</dbReference>
<keyword evidence="3" id="KW-1185">Reference proteome</keyword>